<keyword evidence="1" id="KW-0472">Membrane</keyword>
<dbReference type="SUPFAM" id="SSF50494">
    <property type="entry name" value="Trypsin-like serine proteases"/>
    <property type="match status" value="1"/>
</dbReference>
<accession>A0A1J1LHG9</accession>
<dbReference type="AlphaFoldDB" id="A0A1J1LHG9"/>
<feature type="transmembrane region" description="Helical" evidence="1">
    <location>
        <begin position="12"/>
        <end position="34"/>
    </location>
</feature>
<evidence type="ECO:0000256" key="1">
    <source>
        <dbReference type="SAM" id="Phobius"/>
    </source>
</evidence>
<dbReference type="Gene3D" id="2.40.10.10">
    <property type="entry name" value="Trypsin-like serine proteases"/>
    <property type="match status" value="1"/>
</dbReference>
<keyword evidence="1" id="KW-0812">Transmembrane</keyword>
<dbReference type="Pfam" id="PF13365">
    <property type="entry name" value="Trypsin_2"/>
    <property type="match status" value="1"/>
</dbReference>
<dbReference type="PANTHER" id="PTHR43019">
    <property type="entry name" value="SERINE ENDOPROTEASE DEGS"/>
    <property type="match status" value="1"/>
</dbReference>
<dbReference type="Proteomes" id="UP000184315">
    <property type="component" value="Unassembled WGS sequence"/>
</dbReference>
<dbReference type="STRING" id="671072.PL9214290608"/>
<sequence>MVDPSKISQKLKTLTGIGSCLITLPILIFSDVFLTSSTLEIRDHPSTLFSVKSNCWDISCQVCSPKELKIIAQSITVKILSGSAWGSGILVRKQGNFYTVLTNQHILTPSDPPYSIQTPDGQIYSSYPISNGKFSGQDLALLHFKSETRIYAIANLQLSPAIQPGDKVFGAGFPWLEVSNHPNAIEIKNHTQISKTQSELSLLSKPLPSKFSQLNEPEFLPKLGLHLTRGRVSLISEKAIQQGYTIGYTNPIQKGMSGGPLLNSQGKVIGINGMHAYPLWGDPYIYQDGSLPSPQLREKMVQLAFAIPIERVIASIPELNQSSVSVELFLSTSLLDQHFSVLIYPLNYPNFDNLKVNLTCNSF</sequence>
<dbReference type="RefSeq" id="WP_072717954.1">
    <property type="nucleotide sequence ID" value="NZ_LN889782.1"/>
</dbReference>
<reference evidence="3" key="1">
    <citation type="submission" date="2015-10" db="EMBL/GenBank/DDBJ databases">
        <authorList>
            <person name="Regsiter A."/>
            <person name="william w."/>
        </authorList>
    </citation>
    <scope>NUCLEOTIDE SEQUENCE [LARGE SCALE GENOMIC DNA]</scope>
</reference>
<proteinExistence type="predicted"/>
<dbReference type="InterPro" id="IPR009003">
    <property type="entry name" value="Peptidase_S1_PA"/>
</dbReference>
<name>A0A1J1LHG9_9CYAN</name>
<protein>
    <submittedName>
        <fullName evidence="2">Putative peptidase S1 and S6 chymotrypsin/Hap</fullName>
    </submittedName>
</protein>
<dbReference type="Gene3D" id="2.40.10.120">
    <property type="match status" value="1"/>
</dbReference>
<dbReference type="PANTHER" id="PTHR43019:SF23">
    <property type="entry name" value="PROTEASE DO-LIKE 5, CHLOROPLASTIC"/>
    <property type="match status" value="1"/>
</dbReference>
<keyword evidence="1" id="KW-1133">Transmembrane helix</keyword>
<evidence type="ECO:0000313" key="2">
    <source>
        <dbReference type="EMBL" id="CUR31017.1"/>
    </source>
</evidence>
<dbReference type="InterPro" id="IPR043504">
    <property type="entry name" value="Peptidase_S1_PA_chymotrypsin"/>
</dbReference>
<dbReference type="EMBL" id="CZDF01000132">
    <property type="protein sequence ID" value="CUR31017.1"/>
    <property type="molecule type" value="Genomic_DNA"/>
</dbReference>
<evidence type="ECO:0000313" key="3">
    <source>
        <dbReference type="Proteomes" id="UP000184315"/>
    </source>
</evidence>
<organism evidence="2 3">
    <name type="scientific">Planktothrix tepida PCC 9214</name>
    <dbReference type="NCBI Taxonomy" id="671072"/>
    <lineage>
        <taxon>Bacteria</taxon>
        <taxon>Bacillati</taxon>
        <taxon>Cyanobacteriota</taxon>
        <taxon>Cyanophyceae</taxon>
        <taxon>Oscillatoriophycideae</taxon>
        <taxon>Oscillatoriales</taxon>
        <taxon>Microcoleaceae</taxon>
        <taxon>Planktothrix</taxon>
    </lineage>
</organism>
<gene>
    <name evidence="2" type="ORF">PL9214290608</name>
</gene>
<dbReference type="OrthoDB" id="449254at2"/>
<keyword evidence="3" id="KW-1185">Reference proteome</keyword>